<evidence type="ECO:0000256" key="3">
    <source>
        <dbReference type="ARBA" id="ARBA00022490"/>
    </source>
</evidence>
<comment type="subcellular location">
    <subcellularLocation>
        <location evidence="1">Cytoplasm</location>
    </subcellularLocation>
</comment>
<comment type="similarity">
    <text evidence="10">Belongs to the EPSP synthase family. MurA subfamily.</text>
</comment>
<dbReference type="Pfam" id="PF00275">
    <property type="entry name" value="EPSP_synthase"/>
    <property type="match status" value="1"/>
</dbReference>
<keyword evidence="5 16" id="KW-0808">Transferase</keyword>
<keyword evidence="4" id="KW-0132">Cell division</keyword>
<sequence>MKKLVIHGGRPLSGEVTIGGAKNSTVALIPAAILSEDPVHFDGMPDILDVYNLQLILESMNVSSTLKMVS</sequence>
<keyword evidence="3" id="KW-0963">Cytoplasm</keyword>
<dbReference type="PANTHER" id="PTHR43783:SF2">
    <property type="entry name" value="UDP-N-ACETYLGLUCOSAMINE 1-CARBOXYVINYLTRANSFERASE 2"/>
    <property type="match status" value="1"/>
</dbReference>
<dbReference type="Proteomes" id="UP000254621">
    <property type="component" value="Unassembled WGS sequence"/>
</dbReference>
<keyword evidence="9" id="KW-0961">Cell wall biogenesis/degradation</keyword>
<comment type="pathway">
    <text evidence="2">Cell wall biogenesis; peptidoglycan biosynthesis.</text>
</comment>
<gene>
    <name evidence="16" type="primary">murA2_1</name>
    <name evidence="16" type="ORF">NCTC13645_02066</name>
</gene>
<keyword evidence="7" id="KW-0573">Peptidoglycan synthesis</keyword>
<comment type="catalytic activity">
    <reaction evidence="14">
        <text>phosphoenolpyruvate + UDP-N-acetyl-alpha-D-glucosamine = UDP-N-acetyl-3-O-(1-carboxyvinyl)-alpha-D-glucosamine + phosphate</text>
        <dbReference type="Rhea" id="RHEA:18681"/>
        <dbReference type="ChEBI" id="CHEBI:43474"/>
        <dbReference type="ChEBI" id="CHEBI:57705"/>
        <dbReference type="ChEBI" id="CHEBI:58702"/>
        <dbReference type="ChEBI" id="CHEBI:68483"/>
        <dbReference type="EC" id="2.5.1.7"/>
    </reaction>
</comment>
<evidence type="ECO:0000313" key="17">
    <source>
        <dbReference type="Proteomes" id="UP000254621"/>
    </source>
</evidence>
<keyword evidence="8" id="KW-0131">Cell cycle</keyword>
<dbReference type="AlphaFoldDB" id="A0A380P6W3"/>
<dbReference type="GO" id="GO:0008760">
    <property type="term" value="F:UDP-N-acetylglucosamine 1-carboxyvinyltransferase activity"/>
    <property type="evidence" value="ECO:0007669"/>
    <property type="project" value="UniProtKB-EC"/>
</dbReference>
<evidence type="ECO:0000256" key="7">
    <source>
        <dbReference type="ARBA" id="ARBA00022984"/>
    </source>
</evidence>
<keyword evidence="6" id="KW-0133">Cell shape</keyword>
<organism evidence="16 17">
    <name type="scientific">Weissella viridescens</name>
    <name type="common">Lactobacillus viridescens</name>
    <dbReference type="NCBI Taxonomy" id="1629"/>
    <lineage>
        <taxon>Bacteria</taxon>
        <taxon>Bacillati</taxon>
        <taxon>Bacillota</taxon>
        <taxon>Bacilli</taxon>
        <taxon>Lactobacillales</taxon>
        <taxon>Lactobacillaceae</taxon>
        <taxon>Weissella</taxon>
    </lineage>
</organism>
<accession>A0A380P6W3</accession>
<evidence type="ECO:0000256" key="2">
    <source>
        <dbReference type="ARBA" id="ARBA00004752"/>
    </source>
</evidence>
<evidence type="ECO:0000256" key="4">
    <source>
        <dbReference type="ARBA" id="ARBA00022618"/>
    </source>
</evidence>
<dbReference type="GO" id="GO:0005737">
    <property type="term" value="C:cytoplasm"/>
    <property type="evidence" value="ECO:0007669"/>
    <property type="project" value="UniProtKB-SubCell"/>
</dbReference>
<evidence type="ECO:0000259" key="15">
    <source>
        <dbReference type="Pfam" id="PF00275"/>
    </source>
</evidence>
<reference evidence="16 17" key="1">
    <citation type="submission" date="2018-06" db="EMBL/GenBank/DDBJ databases">
        <authorList>
            <consortium name="Pathogen Informatics"/>
            <person name="Doyle S."/>
        </authorList>
    </citation>
    <scope>NUCLEOTIDE SEQUENCE [LARGE SCALE GENOMIC DNA]</scope>
    <source>
        <strain evidence="16 17">NCTC13645</strain>
    </source>
</reference>
<dbReference type="PANTHER" id="PTHR43783">
    <property type="entry name" value="UDP-N-ACETYLGLUCOSAMINE 1-CARBOXYVINYLTRANSFERASE"/>
    <property type="match status" value="1"/>
</dbReference>
<dbReference type="GO" id="GO:0051301">
    <property type="term" value="P:cell division"/>
    <property type="evidence" value="ECO:0007669"/>
    <property type="project" value="UniProtKB-KW"/>
</dbReference>
<evidence type="ECO:0000256" key="6">
    <source>
        <dbReference type="ARBA" id="ARBA00022960"/>
    </source>
</evidence>
<dbReference type="InterPro" id="IPR036968">
    <property type="entry name" value="Enolpyruvate_Tfrase_sf"/>
</dbReference>
<evidence type="ECO:0000313" key="16">
    <source>
        <dbReference type="EMBL" id="SUP60943.1"/>
    </source>
</evidence>
<dbReference type="EC" id="2.5.1.7" evidence="11"/>
<evidence type="ECO:0000256" key="12">
    <source>
        <dbReference type="ARBA" id="ARBA00039754"/>
    </source>
</evidence>
<dbReference type="GO" id="GO:0071555">
    <property type="term" value="P:cell wall organization"/>
    <property type="evidence" value="ECO:0007669"/>
    <property type="project" value="UniProtKB-KW"/>
</dbReference>
<dbReference type="InterPro" id="IPR001986">
    <property type="entry name" value="Enolpyruvate_Tfrase_dom"/>
</dbReference>
<dbReference type="SUPFAM" id="SSF55205">
    <property type="entry name" value="EPT/RTPC-like"/>
    <property type="match status" value="1"/>
</dbReference>
<dbReference type="InterPro" id="IPR050068">
    <property type="entry name" value="MurA_subfamily"/>
</dbReference>
<proteinExistence type="inferred from homology"/>
<evidence type="ECO:0000256" key="1">
    <source>
        <dbReference type="ARBA" id="ARBA00004496"/>
    </source>
</evidence>
<feature type="domain" description="Enolpyruvate transferase" evidence="15">
    <location>
        <begin position="7"/>
        <end position="63"/>
    </location>
</feature>
<dbReference type="EMBL" id="UHIV01000005">
    <property type="protein sequence ID" value="SUP60943.1"/>
    <property type="molecule type" value="Genomic_DNA"/>
</dbReference>
<protein>
    <recommendedName>
        <fullName evidence="12">UDP-N-acetylglucosamine 1-carboxyvinyltransferase</fullName>
        <ecNumber evidence="11">2.5.1.7</ecNumber>
    </recommendedName>
    <alternativeName>
        <fullName evidence="13">UDP-N-acetylglucosamine enolpyruvyl transferase</fullName>
    </alternativeName>
</protein>
<dbReference type="GO" id="GO:0009252">
    <property type="term" value="P:peptidoglycan biosynthetic process"/>
    <property type="evidence" value="ECO:0007669"/>
    <property type="project" value="UniProtKB-KW"/>
</dbReference>
<evidence type="ECO:0000256" key="5">
    <source>
        <dbReference type="ARBA" id="ARBA00022679"/>
    </source>
</evidence>
<dbReference type="Gene3D" id="3.65.10.10">
    <property type="entry name" value="Enolpyruvate transferase domain"/>
    <property type="match status" value="2"/>
</dbReference>
<dbReference type="GO" id="GO:0008360">
    <property type="term" value="P:regulation of cell shape"/>
    <property type="evidence" value="ECO:0007669"/>
    <property type="project" value="UniProtKB-KW"/>
</dbReference>
<dbReference type="InterPro" id="IPR013792">
    <property type="entry name" value="RNA3'P_cycl/enolpyr_Trfase_a/b"/>
</dbReference>
<name>A0A380P6W3_WEIVI</name>
<evidence type="ECO:0000256" key="14">
    <source>
        <dbReference type="ARBA" id="ARBA00047527"/>
    </source>
</evidence>
<evidence type="ECO:0000256" key="13">
    <source>
        <dbReference type="ARBA" id="ARBA00042842"/>
    </source>
</evidence>
<evidence type="ECO:0000256" key="11">
    <source>
        <dbReference type="ARBA" id="ARBA00039108"/>
    </source>
</evidence>
<evidence type="ECO:0000256" key="8">
    <source>
        <dbReference type="ARBA" id="ARBA00023306"/>
    </source>
</evidence>
<evidence type="ECO:0000256" key="10">
    <source>
        <dbReference type="ARBA" id="ARBA00038367"/>
    </source>
</evidence>
<evidence type="ECO:0000256" key="9">
    <source>
        <dbReference type="ARBA" id="ARBA00023316"/>
    </source>
</evidence>